<evidence type="ECO:0000256" key="6">
    <source>
        <dbReference type="ARBA" id="ARBA00023136"/>
    </source>
</evidence>
<dbReference type="HOGENOM" id="CLU_044208_3_1_6"/>
<keyword evidence="3 7" id="KW-1003">Cell membrane</keyword>
<reference evidence="9 10" key="1">
    <citation type="journal article" date="2014" name="Appl. Environ. Microbiol.">
        <title>Gut symbionts from distinct hosts exhibit genotoxic activity via divergent colibactin biosynthetic pathways.</title>
        <authorList>
            <person name="Engel P."/>
            <person name="Vizcaino M.I."/>
            <person name="Crawford J.M."/>
        </authorList>
    </citation>
    <scope>NUCLEOTIDE SEQUENCE [LARGE SCALE GENOMIC DNA]</scope>
    <source>
        <strain evidence="9 10">PEB0191</strain>
    </source>
</reference>
<dbReference type="Pfam" id="PF09335">
    <property type="entry name" value="VTT_dom"/>
    <property type="match status" value="1"/>
</dbReference>
<feature type="transmembrane region" description="Helical" evidence="7">
    <location>
        <begin position="60"/>
        <end position="82"/>
    </location>
</feature>
<sequence>MSIHEITLVTMEFIKAHQIWALPIIFLLSFGESLAIISLVIPATAILLAVGALVGAELVPFLPTLLAASLGAICGDWISYWLGKHYHHKVINSWPLKKHPKLVYRAEQFFQRYGVMGVFIGRFFGPLRAIVPLIAGAMHMPNLRFNLANVLSAPLWAFVILAPGAFGMQWLTPLFG</sequence>
<dbReference type="PANTHER" id="PTHR30353">
    <property type="entry name" value="INNER MEMBRANE PROTEIN DEDA-RELATED"/>
    <property type="match status" value="1"/>
</dbReference>
<feature type="transmembrane region" description="Helical" evidence="7">
    <location>
        <begin position="155"/>
        <end position="175"/>
    </location>
</feature>
<evidence type="ECO:0000256" key="3">
    <source>
        <dbReference type="ARBA" id="ARBA00022475"/>
    </source>
</evidence>
<evidence type="ECO:0000256" key="1">
    <source>
        <dbReference type="ARBA" id="ARBA00004651"/>
    </source>
</evidence>
<feature type="domain" description="VTT" evidence="8">
    <location>
        <begin position="41"/>
        <end position="165"/>
    </location>
</feature>
<keyword evidence="4 7" id="KW-0812">Transmembrane</keyword>
<dbReference type="OrthoDB" id="9780918at2"/>
<comment type="subcellular location">
    <subcellularLocation>
        <location evidence="1 7">Cell membrane</location>
        <topology evidence="1 7">Multi-pass membrane protein</topology>
    </subcellularLocation>
</comment>
<dbReference type="KEGG" id="fpp:FPB0191_01487"/>
<dbReference type="GO" id="GO:0005886">
    <property type="term" value="C:plasma membrane"/>
    <property type="evidence" value="ECO:0007669"/>
    <property type="project" value="UniProtKB-SubCell"/>
</dbReference>
<comment type="similarity">
    <text evidence="2 7">Belongs to the DedA family.</text>
</comment>
<dbReference type="STRING" id="1267021.FPB0191_01487"/>
<dbReference type="AlphaFoldDB" id="A0A0A7S1A4"/>
<keyword evidence="5 7" id="KW-1133">Transmembrane helix</keyword>
<feature type="transmembrane region" description="Helical" evidence="7">
    <location>
        <begin position="21"/>
        <end position="54"/>
    </location>
</feature>
<evidence type="ECO:0000313" key="9">
    <source>
        <dbReference type="EMBL" id="AJA45304.1"/>
    </source>
</evidence>
<keyword evidence="6 7" id="KW-0472">Membrane</keyword>
<keyword evidence="10" id="KW-1185">Reference proteome</keyword>
<organism evidence="9 10">
    <name type="scientific">Frischella perrara</name>
    <dbReference type="NCBI Taxonomy" id="1267021"/>
    <lineage>
        <taxon>Bacteria</taxon>
        <taxon>Pseudomonadati</taxon>
        <taxon>Pseudomonadota</taxon>
        <taxon>Gammaproteobacteria</taxon>
        <taxon>Orbales</taxon>
        <taxon>Orbaceae</taxon>
        <taxon>Frischella</taxon>
    </lineage>
</organism>
<dbReference type="Proteomes" id="UP000030901">
    <property type="component" value="Chromosome"/>
</dbReference>
<name>A0A0A7S1A4_FRIPE</name>
<dbReference type="InterPro" id="IPR032816">
    <property type="entry name" value="VTT_dom"/>
</dbReference>
<evidence type="ECO:0000259" key="8">
    <source>
        <dbReference type="Pfam" id="PF09335"/>
    </source>
</evidence>
<comment type="caution">
    <text evidence="7">Lacks conserved residue(s) required for the propagation of feature annotation.</text>
</comment>
<accession>A0A0A7S1A4</accession>
<proteinExistence type="inferred from homology"/>
<evidence type="ECO:0000313" key="10">
    <source>
        <dbReference type="Proteomes" id="UP000030901"/>
    </source>
</evidence>
<dbReference type="RefSeq" id="WP_039105032.1">
    <property type="nucleotide sequence ID" value="NZ_CALYQC010000003.1"/>
</dbReference>
<evidence type="ECO:0000256" key="5">
    <source>
        <dbReference type="ARBA" id="ARBA00022989"/>
    </source>
</evidence>
<dbReference type="InterPro" id="IPR032818">
    <property type="entry name" value="DedA-like"/>
</dbReference>
<gene>
    <name evidence="9" type="ORF">FPB0191_01487</name>
</gene>
<evidence type="ECO:0000256" key="2">
    <source>
        <dbReference type="ARBA" id="ARBA00010792"/>
    </source>
</evidence>
<dbReference type="EMBL" id="CP009056">
    <property type="protein sequence ID" value="AJA45304.1"/>
    <property type="molecule type" value="Genomic_DNA"/>
</dbReference>
<evidence type="ECO:0000256" key="7">
    <source>
        <dbReference type="RuleBase" id="RU367016"/>
    </source>
</evidence>
<protein>
    <submittedName>
        <fullName evidence="9">Putative membrane-associated protein</fullName>
    </submittedName>
</protein>
<evidence type="ECO:0000256" key="4">
    <source>
        <dbReference type="ARBA" id="ARBA00022692"/>
    </source>
</evidence>
<dbReference type="PANTHER" id="PTHR30353:SF15">
    <property type="entry name" value="INNER MEMBRANE PROTEIN YABI"/>
    <property type="match status" value="1"/>
</dbReference>